<evidence type="ECO:0000313" key="4">
    <source>
        <dbReference type="WBParaSite" id="SBAD_0001079201-mRNA-1"/>
    </source>
</evidence>
<dbReference type="Proteomes" id="UP000270296">
    <property type="component" value="Unassembled WGS sequence"/>
</dbReference>
<evidence type="ECO:0000259" key="1">
    <source>
        <dbReference type="SMART" id="SM01283"/>
    </source>
</evidence>
<dbReference type="Pfam" id="PF14705">
    <property type="entry name" value="Costars"/>
    <property type="match status" value="1"/>
</dbReference>
<keyword evidence="3" id="KW-1185">Reference proteome</keyword>
<dbReference type="SMART" id="SM01283">
    <property type="entry name" value="Costars"/>
    <property type="match status" value="1"/>
</dbReference>
<evidence type="ECO:0000313" key="3">
    <source>
        <dbReference type="Proteomes" id="UP000270296"/>
    </source>
</evidence>
<dbReference type="InterPro" id="IPR027817">
    <property type="entry name" value="Costars_dom"/>
</dbReference>
<dbReference type="OrthoDB" id="9871914at2759"/>
<sequence>MDVHLVIDIDLNNQVVGMLLRARKHKIIIFPGEMLYQRRDDLVPIVMLLPLEKIRMFYEGTDDPASCVATK</sequence>
<reference evidence="4" key="1">
    <citation type="submission" date="2016-06" db="UniProtKB">
        <authorList>
            <consortium name="WormBaseParasite"/>
        </authorList>
    </citation>
    <scope>IDENTIFICATION</scope>
</reference>
<dbReference type="GO" id="GO:0003779">
    <property type="term" value="F:actin binding"/>
    <property type="evidence" value="ECO:0007669"/>
    <property type="project" value="InterPro"/>
</dbReference>
<evidence type="ECO:0000313" key="2">
    <source>
        <dbReference type="EMBL" id="VDP31724.1"/>
    </source>
</evidence>
<dbReference type="InterPro" id="IPR026111">
    <property type="entry name" value="Abra"/>
</dbReference>
<dbReference type="AlphaFoldDB" id="A0A183J3H8"/>
<dbReference type="GO" id="GO:0045944">
    <property type="term" value="P:positive regulation of transcription by RNA polymerase II"/>
    <property type="evidence" value="ECO:0007669"/>
    <property type="project" value="TreeGrafter"/>
</dbReference>
<dbReference type="PANTHER" id="PTHR22739">
    <property type="entry name" value="STRIATED MUSCLE ACTIVATOR OF RHO-DEPENDENT SIGNALING-RELATED"/>
    <property type="match status" value="1"/>
</dbReference>
<proteinExistence type="predicted"/>
<dbReference type="EMBL" id="UZAM01014057">
    <property type="protein sequence ID" value="VDP31724.1"/>
    <property type="molecule type" value="Genomic_DNA"/>
</dbReference>
<dbReference type="InterPro" id="IPR038095">
    <property type="entry name" value="Costars_sf"/>
</dbReference>
<dbReference type="PANTHER" id="PTHR22739:SF7">
    <property type="entry name" value="EG:152A3.3 PROTEIN-RELATED"/>
    <property type="match status" value="1"/>
</dbReference>
<feature type="domain" description="Costars" evidence="1">
    <location>
        <begin position="1"/>
        <end position="48"/>
    </location>
</feature>
<gene>
    <name evidence="2" type="ORF">SBAD_LOCUS10426</name>
</gene>
<dbReference type="WBParaSite" id="SBAD_0001079201-mRNA-1">
    <property type="protein sequence ID" value="SBAD_0001079201-mRNA-1"/>
    <property type="gene ID" value="SBAD_0001079201"/>
</dbReference>
<accession>A0A183J3H8</accession>
<dbReference type="GO" id="GO:0035025">
    <property type="term" value="P:positive regulation of Rho protein signal transduction"/>
    <property type="evidence" value="ECO:0007669"/>
    <property type="project" value="InterPro"/>
</dbReference>
<protein>
    <submittedName>
        <fullName evidence="4">Costars domain-containing protein</fullName>
    </submittedName>
</protein>
<dbReference type="GO" id="GO:0030017">
    <property type="term" value="C:sarcomere"/>
    <property type="evidence" value="ECO:0007669"/>
    <property type="project" value="TreeGrafter"/>
</dbReference>
<organism evidence="4">
    <name type="scientific">Soboliphyme baturini</name>
    <dbReference type="NCBI Taxonomy" id="241478"/>
    <lineage>
        <taxon>Eukaryota</taxon>
        <taxon>Metazoa</taxon>
        <taxon>Ecdysozoa</taxon>
        <taxon>Nematoda</taxon>
        <taxon>Enoplea</taxon>
        <taxon>Dorylaimia</taxon>
        <taxon>Dioctophymatida</taxon>
        <taxon>Dioctophymatoidea</taxon>
        <taxon>Soboliphymatidae</taxon>
        <taxon>Soboliphyme</taxon>
    </lineage>
</organism>
<dbReference type="Gene3D" id="1.10.10.1540">
    <property type="entry name" value="Costar domain"/>
    <property type="match status" value="1"/>
</dbReference>
<name>A0A183J3H8_9BILA</name>
<reference evidence="2 3" key="2">
    <citation type="submission" date="2018-11" db="EMBL/GenBank/DDBJ databases">
        <authorList>
            <consortium name="Pathogen Informatics"/>
        </authorList>
    </citation>
    <scope>NUCLEOTIDE SEQUENCE [LARGE SCALE GENOMIC DNA]</scope>
</reference>